<dbReference type="GO" id="GO:0004519">
    <property type="term" value="F:endonuclease activity"/>
    <property type="evidence" value="ECO:0007669"/>
    <property type="project" value="UniProtKB-KW"/>
</dbReference>
<keyword evidence="1" id="KW-0378">Hydrolase</keyword>
<dbReference type="RefSeq" id="WP_209481500.1">
    <property type="nucleotide sequence ID" value="NZ_JAGGKK010000017.1"/>
</dbReference>
<proteinExistence type="predicted"/>
<organism evidence="1 2">
    <name type="scientific">Virgibacillus litoralis</name>
    <dbReference type="NCBI Taxonomy" id="578221"/>
    <lineage>
        <taxon>Bacteria</taxon>
        <taxon>Bacillati</taxon>
        <taxon>Bacillota</taxon>
        <taxon>Bacilli</taxon>
        <taxon>Bacillales</taxon>
        <taxon>Bacillaceae</taxon>
        <taxon>Virgibacillus</taxon>
    </lineage>
</organism>
<accession>A0ABS4HGK0</accession>
<reference evidence="1 2" key="1">
    <citation type="submission" date="2021-03" db="EMBL/GenBank/DDBJ databases">
        <title>Genomic Encyclopedia of Type Strains, Phase IV (KMG-IV): sequencing the most valuable type-strain genomes for metagenomic binning, comparative biology and taxonomic classification.</title>
        <authorList>
            <person name="Goeker M."/>
        </authorList>
    </citation>
    <scope>NUCLEOTIDE SEQUENCE [LARGE SCALE GENOMIC DNA]</scope>
    <source>
        <strain evidence="1 2">DSM 21085</strain>
    </source>
</reference>
<keyword evidence="1" id="KW-0255">Endonuclease</keyword>
<sequence>MEDRVWLVRPLPHGSNHMKDFLSENIIAVGYPVGEELTNCNDNQIRSLLKEHGWEVGIGNVNTLVHAMNVGDIVVVPDDNKKDVYFGKITSDYQYEKELDENKPGSGYPHQRQVEWYFDKKPLLRSELPDELRGSMRYPGTIADITKHHEHVFKTIKDPSLNSESTLEHKAKKVLEEMLKHENPEVKLRAAEIILK</sequence>
<gene>
    <name evidence="1" type="ORF">J2Z82_003011</name>
</gene>
<evidence type="ECO:0000313" key="1">
    <source>
        <dbReference type="EMBL" id="MBP1950055.1"/>
    </source>
</evidence>
<comment type="caution">
    <text evidence="1">The sequence shown here is derived from an EMBL/GenBank/DDBJ whole genome shotgun (WGS) entry which is preliminary data.</text>
</comment>
<keyword evidence="2" id="KW-1185">Reference proteome</keyword>
<evidence type="ECO:0000313" key="2">
    <source>
        <dbReference type="Proteomes" id="UP001519328"/>
    </source>
</evidence>
<keyword evidence="1" id="KW-0540">Nuclease</keyword>
<name>A0ABS4HGK0_9BACI</name>
<dbReference type="EMBL" id="JAGGKK010000017">
    <property type="protein sequence ID" value="MBP1950055.1"/>
    <property type="molecule type" value="Genomic_DNA"/>
</dbReference>
<protein>
    <submittedName>
        <fullName evidence="1">Mrr-cat superfamily restriction endonuclease</fullName>
    </submittedName>
</protein>
<dbReference type="Proteomes" id="UP001519328">
    <property type="component" value="Unassembled WGS sequence"/>
</dbReference>